<evidence type="ECO:0000313" key="2">
    <source>
        <dbReference type="EMBL" id="RCN31034.1"/>
    </source>
</evidence>
<name>A0A368FFR4_ANCCA</name>
<feature type="region of interest" description="Disordered" evidence="1">
    <location>
        <begin position="1"/>
        <end position="22"/>
    </location>
</feature>
<dbReference type="OrthoDB" id="5877338at2759"/>
<dbReference type="Proteomes" id="UP000252519">
    <property type="component" value="Unassembled WGS sequence"/>
</dbReference>
<reference evidence="2 3" key="1">
    <citation type="submission" date="2014-10" db="EMBL/GenBank/DDBJ databases">
        <title>Draft genome of the hookworm Ancylostoma caninum.</title>
        <authorList>
            <person name="Mitreva M."/>
        </authorList>
    </citation>
    <scope>NUCLEOTIDE SEQUENCE [LARGE SCALE GENOMIC DNA]</scope>
    <source>
        <strain evidence="2 3">Baltimore</strain>
    </source>
</reference>
<accession>A0A368FFR4</accession>
<sequence length="236" mass="26004">MDREVLMETNDENSAPDQVRSSNAIHEVSEVAFIECVKGITGAQQKVSGILSESRVTRQVRNEIENELNRMSKEVERILVEVQSRPKVPAGLVGVIVEILSQRGIGTEAEWRDYVRTMERDGEVISDLCEMLNTDTLQLKEAVAELQQQARMGVGRTTGQNEGQQPLFDWKDIARGLEGVFEADASNVARSGGCRTLGEELPVLIDTGSMISIVPIEVLARAQDRGVDVDALKLVD</sequence>
<dbReference type="AlphaFoldDB" id="A0A368FFR4"/>
<dbReference type="EMBL" id="JOJR01001404">
    <property type="protein sequence ID" value="RCN31034.1"/>
    <property type="molecule type" value="Genomic_DNA"/>
</dbReference>
<gene>
    <name evidence="2" type="ORF">ANCCAN_23186</name>
</gene>
<evidence type="ECO:0000313" key="3">
    <source>
        <dbReference type="Proteomes" id="UP000252519"/>
    </source>
</evidence>
<protein>
    <submittedName>
        <fullName evidence="2">Uncharacterized protein</fullName>
    </submittedName>
</protein>
<comment type="caution">
    <text evidence="2">The sequence shown here is derived from an EMBL/GenBank/DDBJ whole genome shotgun (WGS) entry which is preliminary data.</text>
</comment>
<organism evidence="2 3">
    <name type="scientific">Ancylostoma caninum</name>
    <name type="common">Dog hookworm</name>
    <dbReference type="NCBI Taxonomy" id="29170"/>
    <lineage>
        <taxon>Eukaryota</taxon>
        <taxon>Metazoa</taxon>
        <taxon>Ecdysozoa</taxon>
        <taxon>Nematoda</taxon>
        <taxon>Chromadorea</taxon>
        <taxon>Rhabditida</taxon>
        <taxon>Rhabditina</taxon>
        <taxon>Rhabditomorpha</taxon>
        <taxon>Strongyloidea</taxon>
        <taxon>Ancylostomatidae</taxon>
        <taxon>Ancylostomatinae</taxon>
        <taxon>Ancylostoma</taxon>
    </lineage>
</organism>
<evidence type="ECO:0000256" key="1">
    <source>
        <dbReference type="SAM" id="MobiDB-lite"/>
    </source>
</evidence>
<feature type="non-terminal residue" evidence="2">
    <location>
        <position position="236"/>
    </location>
</feature>
<proteinExistence type="predicted"/>
<feature type="compositionally biased region" description="Polar residues" evidence="1">
    <location>
        <begin position="12"/>
        <end position="22"/>
    </location>
</feature>
<keyword evidence="3" id="KW-1185">Reference proteome</keyword>